<name>A0ABW4NBR2_9SPHN</name>
<dbReference type="InterPro" id="IPR042047">
    <property type="entry name" value="SleB_dom1"/>
</dbReference>
<evidence type="ECO:0000313" key="3">
    <source>
        <dbReference type="EMBL" id="MFD1787417.1"/>
    </source>
</evidence>
<proteinExistence type="predicted"/>
<dbReference type="GO" id="GO:0016787">
    <property type="term" value="F:hydrolase activity"/>
    <property type="evidence" value="ECO:0007669"/>
    <property type="project" value="UniProtKB-KW"/>
</dbReference>
<keyword evidence="1" id="KW-0732">Signal</keyword>
<dbReference type="Gene3D" id="1.10.10.2520">
    <property type="entry name" value="Cell wall hydrolase SleB, domain 1"/>
    <property type="match status" value="1"/>
</dbReference>
<comment type="caution">
    <text evidence="3">The sequence shown here is derived from an EMBL/GenBank/DDBJ whole genome shotgun (WGS) entry which is preliminary data.</text>
</comment>
<keyword evidence="4" id="KW-1185">Reference proteome</keyword>
<keyword evidence="3" id="KW-0378">Hydrolase</keyword>
<protein>
    <submittedName>
        <fullName evidence="3">Cell wall hydrolase</fullName>
    </submittedName>
</protein>
<feature type="domain" description="Cell wall hydrolase SleB" evidence="2">
    <location>
        <begin position="123"/>
        <end position="224"/>
    </location>
</feature>
<dbReference type="InterPro" id="IPR011105">
    <property type="entry name" value="Cell_wall_hydrolase_SleB"/>
</dbReference>
<feature type="signal peptide" evidence="1">
    <location>
        <begin position="1"/>
        <end position="29"/>
    </location>
</feature>
<evidence type="ECO:0000259" key="2">
    <source>
        <dbReference type="Pfam" id="PF07486"/>
    </source>
</evidence>
<dbReference type="Pfam" id="PF07486">
    <property type="entry name" value="Hydrolase_2"/>
    <property type="match status" value="1"/>
</dbReference>
<evidence type="ECO:0000256" key="1">
    <source>
        <dbReference type="SAM" id="SignalP"/>
    </source>
</evidence>
<dbReference type="Proteomes" id="UP001597283">
    <property type="component" value="Unassembled WGS sequence"/>
</dbReference>
<accession>A0ABW4NBR2</accession>
<feature type="chain" id="PRO_5046047462" evidence="1">
    <location>
        <begin position="30"/>
        <end position="225"/>
    </location>
</feature>
<dbReference type="EMBL" id="JBHUFC010000003">
    <property type="protein sequence ID" value="MFD1787417.1"/>
    <property type="molecule type" value="Genomic_DNA"/>
</dbReference>
<organism evidence="3 4">
    <name type="scientific">Sphingomonas floccifaciens</name>
    <dbReference type="NCBI Taxonomy" id="1844115"/>
    <lineage>
        <taxon>Bacteria</taxon>
        <taxon>Pseudomonadati</taxon>
        <taxon>Pseudomonadota</taxon>
        <taxon>Alphaproteobacteria</taxon>
        <taxon>Sphingomonadales</taxon>
        <taxon>Sphingomonadaceae</taxon>
        <taxon>Sphingomonas</taxon>
    </lineage>
</organism>
<gene>
    <name evidence="3" type="ORF">ACFSC3_07515</name>
</gene>
<reference evidence="4" key="1">
    <citation type="journal article" date="2019" name="Int. J. Syst. Evol. Microbiol.">
        <title>The Global Catalogue of Microorganisms (GCM) 10K type strain sequencing project: providing services to taxonomists for standard genome sequencing and annotation.</title>
        <authorList>
            <consortium name="The Broad Institute Genomics Platform"/>
            <consortium name="The Broad Institute Genome Sequencing Center for Infectious Disease"/>
            <person name="Wu L."/>
            <person name="Ma J."/>
        </authorList>
    </citation>
    <scope>NUCLEOTIDE SEQUENCE [LARGE SCALE GENOMIC DNA]</scope>
    <source>
        <strain evidence="4">Q85</strain>
    </source>
</reference>
<evidence type="ECO:0000313" key="4">
    <source>
        <dbReference type="Proteomes" id="UP001597283"/>
    </source>
</evidence>
<dbReference type="RefSeq" id="WP_380939799.1">
    <property type="nucleotide sequence ID" value="NZ_JBHUFC010000003.1"/>
</dbReference>
<sequence>MSLFARAASFAAVTLCAGLLLGTTTPGFAQEVPSAHVSTLNALALPQVPMTPTAPDSEATQTKIQPAVVQTVQSLPQSAPAVADDQDDDDYDTLADAVADQSGALDDAEMRCLAAGVFFESKGEPLAGQLAVAKTIINRTKSGRFPKSICAVLTQAGQFSFVRGGTVPTAEGRAGWQTAVAVAKVAARDLWEGTADNALYFHARRVAPSWRATKIAAIGNHVFYR</sequence>